<dbReference type="GO" id="GO:0006506">
    <property type="term" value="P:GPI anchor biosynthetic process"/>
    <property type="evidence" value="ECO:0007669"/>
    <property type="project" value="UniProtKB-UniPathway"/>
</dbReference>
<dbReference type="PANTHER" id="PTHR12993:SF11">
    <property type="entry name" value="N-ACETYLGLUCOSAMINYL-PHOSPHATIDYLINOSITOL DE-N-ACETYLASE"/>
    <property type="match status" value="1"/>
</dbReference>
<evidence type="ECO:0000256" key="2">
    <source>
        <dbReference type="ARBA" id="ARBA00012176"/>
    </source>
</evidence>
<proteinExistence type="inferred from homology"/>
<evidence type="ECO:0000313" key="3">
    <source>
        <dbReference type="EMBL" id="KAG0711850.1"/>
    </source>
</evidence>
<organism evidence="3 4">
    <name type="scientific">Chionoecetes opilio</name>
    <name type="common">Atlantic snow crab</name>
    <name type="synonym">Cancer opilio</name>
    <dbReference type="NCBI Taxonomy" id="41210"/>
    <lineage>
        <taxon>Eukaryota</taxon>
        <taxon>Metazoa</taxon>
        <taxon>Ecdysozoa</taxon>
        <taxon>Arthropoda</taxon>
        <taxon>Crustacea</taxon>
        <taxon>Multicrustacea</taxon>
        <taxon>Malacostraca</taxon>
        <taxon>Eumalacostraca</taxon>
        <taxon>Eucarida</taxon>
        <taxon>Decapoda</taxon>
        <taxon>Pleocyemata</taxon>
        <taxon>Brachyura</taxon>
        <taxon>Eubrachyura</taxon>
        <taxon>Majoidea</taxon>
        <taxon>Majidae</taxon>
        <taxon>Chionoecetes</taxon>
    </lineage>
</organism>
<dbReference type="OrthoDB" id="440160at2759"/>
<accession>A0A8J4XQL7</accession>
<comment type="similarity">
    <text evidence="1">Belongs to the PIGL family.</text>
</comment>
<dbReference type="EC" id="3.5.1.89" evidence="2"/>
<dbReference type="AlphaFoldDB" id="A0A8J4XQL7"/>
<protein>
    <recommendedName>
        <fullName evidence="2">N-acetylglucosaminylphosphatidylinositol deacetylase</fullName>
        <ecNumber evidence="2">3.5.1.89</ecNumber>
    </recommendedName>
</protein>
<evidence type="ECO:0000313" key="4">
    <source>
        <dbReference type="Proteomes" id="UP000770661"/>
    </source>
</evidence>
<dbReference type="EMBL" id="JACEEZ010022969">
    <property type="protein sequence ID" value="KAG0711850.1"/>
    <property type="molecule type" value="Genomic_DNA"/>
</dbReference>
<dbReference type="Gene3D" id="3.40.50.10320">
    <property type="entry name" value="LmbE-like"/>
    <property type="match status" value="1"/>
</dbReference>
<dbReference type="PANTHER" id="PTHR12993">
    <property type="entry name" value="N-ACETYLGLUCOSAMINYL-PHOSPHATIDYLINOSITOL DE-N-ACETYLASE-RELATED"/>
    <property type="match status" value="1"/>
</dbReference>
<dbReference type="Proteomes" id="UP000770661">
    <property type="component" value="Unassembled WGS sequence"/>
</dbReference>
<dbReference type="Pfam" id="PF02585">
    <property type="entry name" value="PIG-L"/>
    <property type="match status" value="1"/>
</dbReference>
<dbReference type="InterPro" id="IPR003737">
    <property type="entry name" value="GlcNAc_PI_deacetylase-related"/>
</dbReference>
<dbReference type="GO" id="GO:0016020">
    <property type="term" value="C:membrane"/>
    <property type="evidence" value="ECO:0007669"/>
    <property type="project" value="GOC"/>
</dbReference>
<dbReference type="GO" id="GO:0000225">
    <property type="term" value="F:N-acetylglucosaminylphosphatidylinositol deacetylase activity"/>
    <property type="evidence" value="ECO:0007669"/>
    <property type="project" value="UniProtKB-EC"/>
</dbReference>
<dbReference type="SUPFAM" id="SSF102588">
    <property type="entry name" value="LmbE-like"/>
    <property type="match status" value="1"/>
</dbReference>
<name>A0A8J4XQL7_CHIOP</name>
<evidence type="ECO:0000256" key="1">
    <source>
        <dbReference type="ARBA" id="ARBA00006066"/>
    </source>
</evidence>
<dbReference type="UniPathway" id="UPA00196"/>
<gene>
    <name evidence="3" type="primary">Pigl</name>
    <name evidence="3" type="ORF">GWK47_019744</name>
</gene>
<dbReference type="GO" id="GO:0005783">
    <property type="term" value="C:endoplasmic reticulum"/>
    <property type="evidence" value="ECO:0007669"/>
    <property type="project" value="TreeGrafter"/>
</dbReference>
<keyword evidence="4" id="KW-1185">Reference proteome</keyword>
<comment type="caution">
    <text evidence="3">The sequence shown here is derived from an EMBL/GenBank/DDBJ whole genome shotgun (WGS) entry which is preliminary data.</text>
</comment>
<sequence length="221" mass="24723">MIVTAHPDDEVMFFGPTILHFTGREDTLVYLVCMSTGNYYGHGRTRGQELLASCGVLGVAVDNVYLYRCDAMPDHPDVLWPTQRTANIINHHIHALDVDMVVTFDSGGTWDGRQPLRLVFRLAPLVEPSTATQYVLNGYREFRCEAYSLDTVGLVRKYSSLLDVPLSYSMSSCAFTTDRKNHSILQVCVCVCVCVCVVGPPSLGKVSFSRVRIRNSHFSFF</sequence>
<dbReference type="InterPro" id="IPR024078">
    <property type="entry name" value="LmbE-like_dom_sf"/>
</dbReference>
<reference evidence="3" key="1">
    <citation type="submission" date="2020-07" db="EMBL/GenBank/DDBJ databases">
        <title>The High-quality genome of the commercially important snow crab, Chionoecetes opilio.</title>
        <authorList>
            <person name="Jeong J.-H."/>
            <person name="Ryu S."/>
        </authorList>
    </citation>
    <scope>NUCLEOTIDE SEQUENCE</scope>
    <source>
        <strain evidence="3">MADBK_172401_WGS</strain>
        <tissue evidence="3">Digestive gland</tissue>
    </source>
</reference>